<evidence type="ECO:0000313" key="2">
    <source>
        <dbReference type="EMBL" id="MBW4548400.1"/>
    </source>
</evidence>
<feature type="compositionally biased region" description="Polar residues" evidence="1">
    <location>
        <begin position="697"/>
        <end position="720"/>
    </location>
</feature>
<feature type="compositionally biased region" description="Polar residues" evidence="1">
    <location>
        <begin position="760"/>
        <end position="769"/>
    </location>
</feature>
<feature type="region of interest" description="Disordered" evidence="1">
    <location>
        <begin position="1"/>
        <end position="26"/>
    </location>
</feature>
<feature type="region of interest" description="Disordered" evidence="1">
    <location>
        <begin position="124"/>
        <end position="154"/>
    </location>
</feature>
<evidence type="ECO:0000256" key="1">
    <source>
        <dbReference type="SAM" id="MobiDB-lite"/>
    </source>
</evidence>
<feature type="compositionally biased region" description="Polar residues" evidence="1">
    <location>
        <begin position="811"/>
        <end position="841"/>
    </location>
</feature>
<feature type="region of interest" description="Disordered" evidence="1">
    <location>
        <begin position="697"/>
        <end position="844"/>
    </location>
</feature>
<feature type="compositionally biased region" description="Low complexity" evidence="1">
    <location>
        <begin position="468"/>
        <end position="482"/>
    </location>
</feature>
<feature type="compositionally biased region" description="Low complexity" evidence="1">
    <location>
        <begin position="924"/>
        <end position="938"/>
    </location>
</feature>
<feature type="compositionally biased region" description="Polar residues" evidence="1">
    <location>
        <begin position="78"/>
        <end position="99"/>
    </location>
</feature>
<feature type="compositionally biased region" description="Polar residues" evidence="1">
    <location>
        <begin position="333"/>
        <end position="348"/>
    </location>
</feature>
<feature type="compositionally biased region" description="Polar residues" evidence="1">
    <location>
        <begin position="939"/>
        <end position="950"/>
    </location>
</feature>
<feature type="compositionally biased region" description="Polar residues" evidence="1">
    <location>
        <begin position="1010"/>
        <end position="1032"/>
    </location>
</feature>
<feature type="compositionally biased region" description="Polar residues" evidence="1">
    <location>
        <begin position="490"/>
        <end position="499"/>
    </location>
</feature>
<feature type="compositionally biased region" description="Polar residues" evidence="1">
    <location>
        <begin position="614"/>
        <end position="636"/>
    </location>
</feature>
<feature type="region of interest" description="Disordered" evidence="1">
    <location>
        <begin position="433"/>
        <end position="504"/>
    </location>
</feature>
<feature type="compositionally biased region" description="Polar residues" evidence="1">
    <location>
        <begin position="124"/>
        <end position="133"/>
    </location>
</feature>
<name>A0A951UCM6_9CYAN</name>
<feature type="compositionally biased region" description="Basic and acidic residues" evidence="1">
    <location>
        <begin position="546"/>
        <end position="556"/>
    </location>
</feature>
<protein>
    <submittedName>
        <fullName evidence="2">Uncharacterized protein</fullName>
    </submittedName>
</protein>
<feature type="region of interest" description="Disordered" evidence="1">
    <location>
        <begin position="70"/>
        <end position="99"/>
    </location>
</feature>
<dbReference type="Proteomes" id="UP000753908">
    <property type="component" value="Unassembled WGS sequence"/>
</dbReference>
<feature type="compositionally biased region" description="Polar residues" evidence="1">
    <location>
        <begin position="729"/>
        <end position="751"/>
    </location>
</feature>
<feature type="compositionally biased region" description="Polar residues" evidence="1">
    <location>
        <begin position="228"/>
        <end position="240"/>
    </location>
</feature>
<feature type="compositionally biased region" description="Polar residues" evidence="1">
    <location>
        <begin position="189"/>
        <end position="209"/>
    </location>
</feature>
<organism evidence="2 3">
    <name type="scientific">Symplocastrum torsivum CPER-KK1</name>
    <dbReference type="NCBI Taxonomy" id="450513"/>
    <lineage>
        <taxon>Bacteria</taxon>
        <taxon>Bacillati</taxon>
        <taxon>Cyanobacteriota</taxon>
        <taxon>Cyanophyceae</taxon>
        <taxon>Oscillatoriophycideae</taxon>
        <taxon>Oscillatoriales</taxon>
        <taxon>Microcoleaceae</taxon>
        <taxon>Symplocastrum</taxon>
    </lineage>
</organism>
<evidence type="ECO:0000313" key="3">
    <source>
        <dbReference type="Proteomes" id="UP000753908"/>
    </source>
</evidence>
<accession>A0A951UCM6</accession>
<feature type="compositionally biased region" description="Polar residues" evidence="1">
    <location>
        <begin position="589"/>
        <end position="598"/>
    </location>
</feature>
<reference evidence="2" key="1">
    <citation type="submission" date="2021-05" db="EMBL/GenBank/DDBJ databases">
        <authorList>
            <person name="Pietrasiak N."/>
            <person name="Ward R."/>
            <person name="Stajich J.E."/>
            <person name="Kurbessoian T."/>
        </authorList>
    </citation>
    <scope>NUCLEOTIDE SEQUENCE</scope>
    <source>
        <strain evidence="2">CPER-KK1</strain>
    </source>
</reference>
<feature type="compositionally biased region" description="Low complexity" evidence="1">
    <location>
        <begin position="284"/>
        <end position="309"/>
    </location>
</feature>
<feature type="region of interest" description="Disordered" evidence="1">
    <location>
        <begin position="917"/>
        <end position="952"/>
    </location>
</feature>
<dbReference type="AlphaFoldDB" id="A0A951UCM6"/>
<proteinExistence type="predicted"/>
<feature type="region of interest" description="Disordered" evidence="1">
    <location>
        <begin position="519"/>
        <end position="672"/>
    </location>
</feature>
<feature type="compositionally biased region" description="Low complexity" evidence="1">
    <location>
        <begin position="241"/>
        <end position="260"/>
    </location>
</feature>
<reference evidence="2" key="2">
    <citation type="journal article" date="2022" name="Microbiol. Resour. Announc.">
        <title>Metagenome Sequencing to Explore Phylogenomics of Terrestrial Cyanobacteria.</title>
        <authorList>
            <person name="Ward R.D."/>
            <person name="Stajich J.E."/>
            <person name="Johansen J.R."/>
            <person name="Huntemann M."/>
            <person name="Clum A."/>
            <person name="Foster B."/>
            <person name="Foster B."/>
            <person name="Roux S."/>
            <person name="Palaniappan K."/>
            <person name="Varghese N."/>
            <person name="Mukherjee S."/>
            <person name="Reddy T.B.K."/>
            <person name="Daum C."/>
            <person name="Copeland A."/>
            <person name="Chen I.A."/>
            <person name="Ivanova N.N."/>
            <person name="Kyrpides N.C."/>
            <person name="Shapiro N."/>
            <person name="Eloe-Fadrosh E.A."/>
            <person name="Pietrasiak N."/>
        </authorList>
    </citation>
    <scope>NUCLEOTIDE SEQUENCE</scope>
    <source>
        <strain evidence="2">CPER-KK1</strain>
    </source>
</reference>
<dbReference type="EMBL" id="JAHHIF010000061">
    <property type="protein sequence ID" value="MBW4548400.1"/>
    <property type="molecule type" value="Genomic_DNA"/>
</dbReference>
<feature type="compositionally biased region" description="Low complexity" evidence="1">
    <location>
        <begin position="359"/>
        <end position="393"/>
    </location>
</feature>
<sequence>MAEPLDAPLDRSEPLGIKNPLLPPRALGQTEPNLQFMLPLGARPLAVLDPSIFFPEGGSEYAEIGQSFAESPFFDTPKPTSQIDHQSESTATAFSQNTPIQRQTVSLDSPAPLPLENQLIRVQEQQAQVQSVDASEPTRVTGASVDSPILPDEPIANESVSSEIAPTADLEASIQRSQLSPGEPPLLAQTASEPTSLPGNRESFQTSPSDLDPPQLLTKAPALKRGENSSSTDTSIQTQLVSSQSEAAPSSPKSPAVEASTGATEPVTEALQKPSGLGEAPAISTESGQQTQTSQPDVISSVSESAIASTIQRQAIPEQPQSNEREEVEAIPAQTNLPQEAESSTIRQATEGMMPLGESPSYQQPSQPPIQNITGLEDSATSLLSSDSQSQETPQSIAPIIQAYPASVSPLEQAVQPEVPELSTTELQAEAFTDLPRQANTANVPPSTPNPPETTGNPTLVEPVEDVPTTSPELTTSTEQETIQPRFESASLQSETTSPPLLDLPSEVVTEVSHQAIELSSPETVQRAAESVQEPTNSQLPTIGDEVEKVRSHSPLEHPLLSPAQPSDAVLPSTVNSDSLPSALELTPSVPTQNTSPPASIPTAETEAIVQPELDSTSATPASATELSSLLDTSEVQVRKSPEINAPMQESSPVESPTHLEEASVQPQLEATPAPLTEVAHVSSIQEPLTGEVENTAITAEPQQSDSSGLTIEPQLTVSDLVSADSKEQPTATEAPTLQPLLESTTVQRQVTDAPALDQPVSSPQSTIQAKEADFTDFQTAPEIIQEPSSQSSAPEEGTVQREEEAIAPITDSSSATTPVSPFTTEKTPTSVLHTQPTDGLTATEPDLIQPFQQTASTNLNTLPTLPTVLQDLSVLDSLGSTPLIQTASLADMASPNEPVPVIARKQSNVFDNAESGVEQFPTSSPAQISSSSLPSQSVLQTAPTSSNTGVVADVPTEWSSIAELLNGSSFSVPSPSAQASPPFPDLQPFGSTETVIQPQFESATRRTSADTIPTIQTDEEQSNVTEVTSETEPAADASPEQIEKLAREIYSLVRQRFKIEQERSGNSYSGRLPW</sequence>
<gene>
    <name evidence="2" type="ORF">KME25_28780</name>
</gene>
<feature type="region of interest" description="Disordered" evidence="1">
    <location>
        <begin position="1001"/>
        <end position="1040"/>
    </location>
</feature>
<feature type="region of interest" description="Disordered" evidence="1">
    <location>
        <begin position="173"/>
        <end position="397"/>
    </location>
</feature>
<comment type="caution">
    <text evidence="2">The sequence shown here is derived from an EMBL/GenBank/DDBJ whole genome shotgun (WGS) entry which is preliminary data.</text>
</comment>
<feature type="compositionally biased region" description="Low complexity" evidence="1">
    <location>
        <begin position="782"/>
        <end position="797"/>
    </location>
</feature>